<dbReference type="HOGENOM" id="CLU_1288001_0_0_10"/>
<gene>
    <name evidence="1" type="ordered locus">P700755_001860</name>
</gene>
<name>K4IE63_PSYTT</name>
<dbReference type="RefSeq" id="WP_015024281.1">
    <property type="nucleotide sequence ID" value="NC_018721.1"/>
</dbReference>
<dbReference type="STRING" id="313595.P700755_001860"/>
<dbReference type="Proteomes" id="UP000008514">
    <property type="component" value="Chromosome"/>
</dbReference>
<accession>K4IE63</accession>
<organism evidence="1 2">
    <name type="scientific">Psychroflexus torquis (strain ATCC 700755 / CIP 106069 / ACAM 623)</name>
    <dbReference type="NCBI Taxonomy" id="313595"/>
    <lineage>
        <taxon>Bacteria</taxon>
        <taxon>Pseudomonadati</taxon>
        <taxon>Bacteroidota</taxon>
        <taxon>Flavobacteriia</taxon>
        <taxon>Flavobacteriales</taxon>
        <taxon>Flavobacteriaceae</taxon>
        <taxon>Psychroflexus</taxon>
    </lineage>
</organism>
<reference evidence="1" key="2">
    <citation type="submission" date="2012-09" db="EMBL/GenBank/DDBJ databases">
        <title>The complete sequence of Psychroflexus torquis an extreme psychrophile from sea-ice that is stimulated by light.</title>
        <authorList>
            <person name="Feng S."/>
            <person name="Powell S.M."/>
            <person name="Bowman J.P."/>
        </authorList>
    </citation>
    <scope>NUCLEOTIDE SEQUENCE [LARGE SCALE GENOMIC DNA]</scope>
    <source>
        <strain evidence="1">ATCC 700755</strain>
    </source>
</reference>
<sequence>MEAVTISYDKTIKSHFPADQEVLICLFPFNHQVFADHFNWEADLKNTYPLLAPKSWKEISDDIGFNSLNRLAKGILELQDTFQSELKDYCEWKKIDFPDYVSDKIPVGLLIPLIRYFKYKGLTDLLTKKLERFPDSKNKIVPFKNKDEFDIYLEIEEAKSLKSKDGIEILLPDYDCPYALMIGSKRTCLDIVKACDIEYMETNNHKRFDWWNQD</sequence>
<reference evidence="1" key="1">
    <citation type="submission" date="2006-03" db="EMBL/GenBank/DDBJ databases">
        <authorList>
            <person name="Bowman J."/>
            <person name="Ferriera S."/>
            <person name="Johnson J."/>
            <person name="Kravitz S."/>
            <person name="Halpern A."/>
            <person name="Remington K."/>
            <person name="Beeson K."/>
            <person name="Tran B."/>
            <person name="Rogers Y.-H."/>
            <person name="Friedman R."/>
            <person name="Venter J.C."/>
        </authorList>
    </citation>
    <scope>NUCLEOTIDE SEQUENCE [LARGE SCALE GENOMIC DNA]</scope>
    <source>
        <strain evidence="1">ATCC 700755</strain>
    </source>
</reference>
<protein>
    <submittedName>
        <fullName evidence="1">Uncharacterized protein</fullName>
    </submittedName>
</protein>
<evidence type="ECO:0000313" key="2">
    <source>
        <dbReference type="Proteomes" id="UP000008514"/>
    </source>
</evidence>
<dbReference type="KEGG" id="ptq:P700755_001860"/>
<proteinExistence type="predicted"/>
<keyword evidence="2" id="KW-1185">Reference proteome</keyword>
<dbReference type="AlphaFoldDB" id="K4IE63"/>
<dbReference type="OrthoDB" id="9915191at2"/>
<dbReference type="EMBL" id="CP003879">
    <property type="protein sequence ID" value="AFU68689.1"/>
    <property type="molecule type" value="Genomic_DNA"/>
</dbReference>
<evidence type="ECO:0000313" key="1">
    <source>
        <dbReference type="EMBL" id="AFU68689.1"/>
    </source>
</evidence>